<evidence type="ECO:0000313" key="1">
    <source>
        <dbReference type="EMBL" id="MBB3087225.1"/>
    </source>
</evidence>
<comment type="caution">
    <text evidence="1">The sequence shown here is derived from an EMBL/GenBank/DDBJ whole genome shotgun (WGS) entry which is preliminary data.</text>
</comment>
<keyword evidence="2" id="KW-1185">Reference proteome</keyword>
<proteinExistence type="predicted"/>
<organism evidence="1 2">
    <name type="scientific">Nocardioides albus</name>
    <dbReference type="NCBI Taxonomy" id="1841"/>
    <lineage>
        <taxon>Bacteria</taxon>
        <taxon>Bacillati</taxon>
        <taxon>Actinomycetota</taxon>
        <taxon>Actinomycetes</taxon>
        <taxon>Propionibacteriales</taxon>
        <taxon>Nocardioidaceae</taxon>
        <taxon>Nocardioides</taxon>
    </lineage>
</organism>
<dbReference type="AlphaFoldDB" id="A0A7W5A0D5"/>
<reference evidence="1 2" key="1">
    <citation type="submission" date="2020-08" db="EMBL/GenBank/DDBJ databases">
        <title>Genomic Encyclopedia of Type Strains, Phase III (KMG-III): the genomes of soil and plant-associated and newly described type strains.</title>
        <authorList>
            <person name="Whitman W."/>
        </authorList>
    </citation>
    <scope>NUCLEOTIDE SEQUENCE [LARGE SCALE GENOMIC DNA]</scope>
    <source>
        <strain evidence="1 2">CECT 3302</strain>
    </source>
</reference>
<gene>
    <name evidence="1" type="ORF">FHS12_000148</name>
</gene>
<sequence length="559" mass="61870">MTREVDARTDRYVEELCALDPLTATFVGVAGHDAELPDLSPDGMQAVEELHRAAYADVAAIKPVDEREQVAKDAFLERVGLDIEFAEAQLDRKFVSVITSGIHNLREVFDLMPTDTEDDWAAIGARLAGMPDAVAGYTATLRDEAAAGRVSATAQYEKVVDQILSWTGQKTAGDFFTGLVSRVPEAVPASLRADLEASAVKANEAFAEFGRFMAADLLPNGLPKEAVGRNHYQLASRRYLGAEIDLEETYAWGWDELKRLSDDMEATADRILPGSSVVEAAAHLDKDPARQLTSTDALKKWMQTTADRAIAELADVHFDIPEPVRRIECMIAPTTDGGIYYTGPSEDFSRPGRMWWSVPESVTSFGTWRELTTVYHEGVPGHHLQVAQTAYRAELLNRWQRLMCWVSGHGEGWALYAERLMDDLGYLDDPGDRLGMLDGQSFRAARVIIDIGMHLELTIPEDNPFGFHPGEVWTPALGREFIGQHCLMEDAFLDFEVARYLGWPGQAPSYKVGERIWLQAREDARARAGAAFDMKAFHRAALDLGSLGLDPLRAALARL</sequence>
<dbReference type="PANTHER" id="PTHR33361">
    <property type="entry name" value="GLR0591 PROTEIN"/>
    <property type="match status" value="1"/>
</dbReference>
<dbReference type="Pfam" id="PF05960">
    <property type="entry name" value="DUF885"/>
    <property type="match status" value="1"/>
</dbReference>
<dbReference type="InterPro" id="IPR010281">
    <property type="entry name" value="DUF885"/>
</dbReference>
<name>A0A7W5A0D5_9ACTN</name>
<evidence type="ECO:0000313" key="2">
    <source>
        <dbReference type="Proteomes" id="UP000577707"/>
    </source>
</evidence>
<protein>
    <submittedName>
        <fullName evidence="1">Uncharacterized protein (DUF885 family)</fullName>
    </submittedName>
</protein>
<accession>A0A7W5A0D5</accession>
<dbReference type="PANTHER" id="PTHR33361:SF2">
    <property type="entry name" value="DUF885 DOMAIN-CONTAINING PROTEIN"/>
    <property type="match status" value="1"/>
</dbReference>
<dbReference type="Proteomes" id="UP000577707">
    <property type="component" value="Unassembled WGS sequence"/>
</dbReference>
<dbReference type="RefSeq" id="WP_229788193.1">
    <property type="nucleotide sequence ID" value="NZ_BMQT01000001.1"/>
</dbReference>
<dbReference type="EMBL" id="JACHXG010000001">
    <property type="protein sequence ID" value="MBB3087225.1"/>
    <property type="molecule type" value="Genomic_DNA"/>
</dbReference>